<dbReference type="GO" id="GO:1990904">
    <property type="term" value="C:ribonucleoprotein complex"/>
    <property type="evidence" value="ECO:0007669"/>
    <property type="project" value="UniProtKB-KW"/>
</dbReference>
<proteinExistence type="inferred from homology"/>
<dbReference type="Pfam" id="PF01092">
    <property type="entry name" value="Ribosomal_S6e"/>
    <property type="match status" value="1"/>
</dbReference>
<dbReference type="HAMAP" id="MF_00512">
    <property type="entry name" value="Ribosomal_eS6"/>
    <property type="match status" value="1"/>
</dbReference>
<dbReference type="PROSITE" id="PS00578">
    <property type="entry name" value="RIBOSOMAL_S6E"/>
    <property type="match status" value="1"/>
</dbReference>
<dbReference type="PANTHER" id="PTHR11502">
    <property type="entry name" value="40S RIBOSOMAL PROTEIN S6"/>
    <property type="match status" value="1"/>
</dbReference>
<dbReference type="GO" id="GO:0005840">
    <property type="term" value="C:ribosome"/>
    <property type="evidence" value="ECO:0007669"/>
    <property type="project" value="UniProtKB-KW"/>
</dbReference>
<evidence type="ECO:0000256" key="1">
    <source>
        <dbReference type="ARBA" id="ARBA00009312"/>
    </source>
</evidence>
<gene>
    <name evidence="6" type="primary">RP-S6e</name>
    <name evidence="6" type="synonym">RPS6</name>
    <name evidence="4" type="synonym">rps6e</name>
</gene>
<dbReference type="InterPro" id="IPR001377">
    <property type="entry name" value="Ribosomal_eS6"/>
</dbReference>
<sequence>MANFKITISDTKGKSIVKELKENDANSLLGLLIGQEMDASLVGLEGKIKITGGSDKSGVPMRADVLGAARKRVLIPKGVGLQTTEKGLRKRRLLRGNTISEEIYQINSKYDGEIKVEEPKKEEKVEAPKEKPKAEAPKEKPKAEAPKEKPKAEAPKEKPKAEAPKEKPKAEAPKEKPKAEAPKEKPKA</sequence>
<dbReference type="GO" id="GO:0003735">
    <property type="term" value="F:structural constituent of ribosome"/>
    <property type="evidence" value="ECO:0007669"/>
    <property type="project" value="InterPro"/>
</dbReference>
<dbReference type="GO" id="GO:0006412">
    <property type="term" value="P:translation"/>
    <property type="evidence" value="ECO:0007669"/>
    <property type="project" value="UniProtKB-UniRule"/>
</dbReference>
<keyword evidence="3 4" id="KW-0687">Ribonucleoprotein</keyword>
<evidence type="ECO:0000313" key="6">
    <source>
        <dbReference type="EMBL" id="AIE98281.1"/>
    </source>
</evidence>
<dbReference type="SMART" id="SM01405">
    <property type="entry name" value="Ribosomal_S6e"/>
    <property type="match status" value="1"/>
</dbReference>
<keyword evidence="2 4" id="KW-0689">Ribosomal protein</keyword>
<comment type="similarity">
    <text evidence="1 4">Belongs to the eukaryotic ribosomal protein eS6 family.</text>
</comment>
<evidence type="ECO:0000256" key="5">
    <source>
        <dbReference type="SAM" id="MobiDB-lite"/>
    </source>
</evidence>
<protein>
    <recommendedName>
        <fullName evidence="4">Small ribosomal subunit protein eS6</fullName>
    </recommendedName>
</protein>
<accession>A0A075G8I2</accession>
<dbReference type="AlphaFoldDB" id="A0A075G8I2"/>
<evidence type="ECO:0000256" key="4">
    <source>
        <dbReference type="HAMAP-Rule" id="MF_00512"/>
    </source>
</evidence>
<dbReference type="EMBL" id="KF900531">
    <property type="protein sequence ID" value="AIE98281.1"/>
    <property type="molecule type" value="Genomic_DNA"/>
</dbReference>
<evidence type="ECO:0000256" key="2">
    <source>
        <dbReference type="ARBA" id="ARBA00022980"/>
    </source>
</evidence>
<name>A0A075G8I2_9ARCH</name>
<evidence type="ECO:0000256" key="3">
    <source>
        <dbReference type="ARBA" id="ARBA00023274"/>
    </source>
</evidence>
<reference evidence="6" key="1">
    <citation type="journal article" date="2014" name="Genome Biol. Evol.">
        <title>Pangenome evidence for extensive interdomain horizontal transfer affecting lineage core and shell genes in uncultured planktonic thaumarchaeota and euryarchaeota.</title>
        <authorList>
            <person name="Deschamps P."/>
            <person name="Zivanovic Y."/>
            <person name="Moreira D."/>
            <person name="Rodriguez-Valera F."/>
            <person name="Lopez-Garcia P."/>
        </authorList>
    </citation>
    <scope>NUCLEOTIDE SEQUENCE</scope>
</reference>
<dbReference type="InterPro" id="IPR018282">
    <property type="entry name" value="Ribosomal_eS6_CS"/>
</dbReference>
<dbReference type="InterPro" id="IPR020924">
    <property type="entry name" value="Ribosomal_eS6_arc"/>
</dbReference>
<feature type="region of interest" description="Disordered" evidence="5">
    <location>
        <begin position="110"/>
        <end position="188"/>
    </location>
</feature>
<organism evidence="6">
    <name type="scientific">uncultured marine thaumarchaeote KM3_04_H11</name>
    <dbReference type="NCBI Taxonomy" id="1455968"/>
    <lineage>
        <taxon>Archaea</taxon>
        <taxon>Nitrososphaerota</taxon>
        <taxon>environmental samples</taxon>
    </lineage>
</organism>